<evidence type="ECO:0000313" key="1">
    <source>
        <dbReference type="EMBL" id="MCC2209222.1"/>
    </source>
</evidence>
<accession>A0AAE3DW59</accession>
<dbReference type="EMBL" id="JAJEQM010000001">
    <property type="protein sequence ID" value="MCC2209222.1"/>
    <property type="molecule type" value="Genomic_DNA"/>
</dbReference>
<sequence length="287" mass="33616">MKKIVTIIAIVLAIAVGDLALTYNNFIVNSDYFVKNDFEITQYKHPEKVWDKVFFGNSVVISAYMEDESSKGYVNLGLDYGVVTDLWEMIEKKHINIGSELVIGLNYLTLYDEFETNPTYIWHKKLYEPYAYFERDRFYPMITDGFDKLLNGESPLPYKYLPQEKHIYHGAMSDKMLEKTMENYQDEFFNLPTEKFSKNVAALEKIINYCNDNNIRVRAVWMPWNTKLEQPELLGEVKAMANEVFDKYNVEVLDMETALSPECFYDTGHLNYDVGSAIFTQKIDEWL</sequence>
<proteinExistence type="predicted"/>
<protein>
    <submittedName>
        <fullName evidence="1">Uncharacterized protein</fullName>
    </submittedName>
</protein>
<gene>
    <name evidence="1" type="ORF">LKE05_00190</name>
</gene>
<keyword evidence="2" id="KW-1185">Reference proteome</keyword>
<evidence type="ECO:0000313" key="2">
    <source>
        <dbReference type="Proteomes" id="UP001198242"/>
    </source>
</evidence>
<organism evidence="1 2">
    <name type="scientific">Hominilimicola fabiformis</name>
    <dbReference type="NCBI Taxonomy" id="2885356"/>
    <lineage>
        <taxon>Bacteria</taxon>
        <taxon>Bacillati</taxon>
        <taxon>Bacillota</taxon>
        <taxon>Clostridia</taxon>
        <taxon>Eubacteriales</taxon>
        <taxon>Oscillospiraceae</taxon>
        <taxon>Hominilimicola</taxon>
    </lineage>
</organism>
<name>A0AAE3DW59_9FIRM</name>
<reference evidence="1 2" key="1">
    <citation type="submission" date="2021-10" db="EMBL/GenBank/DDBJ databases">
        <title>Anaerobic single-cell dispensing facilitates the cultivation of human gut bacteria.</title>
        <authorList>
            <person name="Afrizal A."/>
        </authorList>
    </citation>
    <scope>NUCLEOTIDE SEQUENCE [LARGE SCALE GENOMIC DNA]</scope>
    <source>
        <strain evidence="1 2">CLA-AA-H232</strain>
    </source>
</reference>
<dbReference type="RefSeq" id="WP_308455619.1">
    <property type="nucleotide sequence ID" value="NZ_JAJEQM010000001.1"/>
</dbReference>
<dbReference type="Proteomes" id="UP001198242">
    <property type="component" value="Unassembled WGS sequence"/>
</dbReference>
<comment type="caution">
    <text evidence="1">The sequence shown here is derived from an EMBL/GenBank/DDBJ whole genome shotgun (WGS) entry which is preliminary data.</text>
</comment>
<dbReference type="AlphaFoldDB" id="A0AAE3DW59"/>